<organism evidence="3 4">
    <name type="scientific">Papaver atlanticum</name>
    <dbReference type="NCBI Taxonomy" id="357466"/>
    <lineage>
        <taxon>Eukaryota</taxon>
        <taxon>Viridiplantae</taxon>
        <taxon>Streptophyta</taxon>
        <taxon>Embryophyta</taxon>
        <taxon>Tracheophyta</taxon>
        <taxon>Spermatophyta</taxon>
        <taxon>Magnoliopsida</taxon>
        <taxon>Ranunculales</taxon>
        <taxon>Papaveraceae</taxon>
        <taxon>Papaveroideae</taxon>
        <taxon>Papaver</taxon>
    </lineage>
</organism>
<evidence type="ECO:0000256" key="2">
    <source>
        <dbReference type="SAM" id="MobiDB-lite"/>
    </source>
</evidence>
<reference evidence="3" key="1">
    <citation type="submission" date="2022-04" db="EMBL/GenBank/DDBJ databases">
        <title>A functionally conserved STORR gene fusion in Papaver species that diverged 16.8 million years ago.</title>
        <authorList>
            <person name="Catania T."/>
        </authorList>
    </citation>
    <scope>NUCLEOTIDE SEQUENCE</scope>
    <source>
        <strain evidence="3">S-188037</strain>
    </source>
</reference>
<evidence type="ECO:0000256" key="1">
    <source>
        <dbReference type="SAM" id="Coils"/>
    </source>
</evidence>
<keyword evidence="4" id="KW-1185">Reference proteome</keyword>
<dbReference type="AlphaFoldDB" id="A0AAD4TFK4"/>
<feature type="region of interest" description="Disordered" evidence="2">
    <location>
        <begin position="142"/>
        <end position="164"/>
    </location>
</feature>
<dbReference type="EMBL" id="JAJJMB010001820">
    <property type="protein sequence ID" value="KAI3954982.1"/>
    <property type="molecule type" value="Genomic_DNA"/>
</dbReference>
<evidence type="ECO:0000313" key="4">
    <source>
        <dbReference type="Proteomes" id="UP001202328"/>
    </source>
</evidence>
<evidence type="ECO:0008006" key="5">
    <source>
        <dbReference type="Google" id="ProtNLM"/>
    </source>
</evidence>
<protein>
    <recommendedName>
        <fullName evidence="5">SAP domain-containing protein</fullName>
    </recommendedName>
</protein>
<feature type="coiled-coil region" evidence="1">
    <location>
        <begin position="100"/>
        <end position="134"/>
    </location>
</feature>
<comment type="caution">
    <text evidence="3">The sequence shown here is derived from an EMBL/GenBank/DDBJ whole genome shotgun (WGS) entry which is preliminary data.</text>
</comment>
<gene>
    <name evidence="3" type="ORF">MKW98_004985</name>
</gene>
<dbReference type="Proteomes" id="UP001202328">
    <property type="component" value="Unassembled WGS sequence"/>
</dbReference>
<accession>A0AAD4TFK4</accession>
<sequence>MHLNFHKQNSNCLIGVVGQQENIFQIHSIGYESLASVLLPKMFIEDESTEEDDSSSTLTEDSALSGIDGYAAQMDYPFKDLGLTVDLFGSCNGIILKNRNTVLEARNAQLVATNAELQTKLHESQVAYQHLEQHVNAQKEVVGSKKNEVEEETAMTKRTGRKRKAQCQYNTRKASKAVAASLQESTVFEDESLTVLQRAEKEQAKLVQLSTGGSLEPYQIKDGSKSHSTSKDSYQTMTVKKLRALLKERGLMVKRNKGTIKKHDELIACLTGI</sequence>
<proteinExistence type="predicted"/>
<keyword evidence="1" id="KW-0175">Coiled coil</keyword>
<name>A0AAD4TFK4_9MAGN</name>
<evidence type="ECO:0000313" key="3">
    <source>
        <dbReference type="EMBL" id="KAI3954982.1"/>
    </source>
</evidence>